<evidence type="ECO:0000256" key="6">
    <source>
        <dbReference type="ARBA" id="ARBA00023136"/>
    </source>
</evidence>
<evidence type="ECO:0000256" key="2">
    <source>
        <dbReference type="ARBA" id="ARBA00007613"/>
    </source>
</evidence>
<name>A0A1I2IPL6_9SPHI</name>
<dbReference type="SUPFAM" id="SSF56954">
    <property type="entry name" value="Outer membrane efflux proteins (OEP)"/>
    <property type="match status" value="1"/>
</dbReference>
<gene>
    <name evidence="9" type="ORF">SAMN03003324_03861</name>
</gene>
<evidence type="ECO:0000313" key="9">
    <source>
        <dbReference type="EMBL" id="SFF43650.1"/>
    </source>
</evidence>
<evidence type="ECO:0000256" key="4">
    <source>
        <dbReference type="ARBA" id="ARBA00022452"/>
    </source>
</evidence>
<comment type="similarity">
    <text evidence="2">Belongs to the outer membrane factor (OMF) (TC 1.B.17) family.</text>
</comment>
<dbReference type="PANTHER" id="PTHR30026:SF20">
    <property type="entry name" value="OUTER MEMBRANE PROTEIN TOLC"/>
    <property type="match status" value="1"/>
</dbReference>
<comment type="subcellular location">
    <subcellularLocation>
        <location evidence="1">Cell outer membrane</location>
    </subcellularLocation>
</comment>
<dbReference type="GO" id="GO:1990281">
    <property type="term" value="C:efflux pump complex"/>
    <property type="evidence" value="ECO:0007669"/>
    <property type="project" value="TreeGrafter"/>
</dbReference>
<dbReference type="Gene3D" id="1.20.1600.10">
    <property type="entry name" value="Outer membrane efflux proteins (OEP)"/>
    <property type="match status" value="1"/>
</dbReference>
<evidence type="ECO:0000256" key="5">
    <source>
        <dbReference type="ARBA" id="ARBA00022692"/>
    </source>
</evidence>
<dbReference type="EMBL" id="FONS01000014">
    <property type="protein sequence ID" value="SFF43650.1"/>
    <property type="molecule type" value="Genomic_DNA"/>
</dbReference>
<dbReference type="PANTHER" id="PTHR30026">
    <property type="entry name" value="OUTER MEMBRANE PROTEIN TOLC"/>
    <property type="match status" value="1"/>
</dbReference>
<accession>A0A1I2IPL6</accession>
<keyword evidence="7" id="KW-0998">Cell outer membrane</keyword>
<reference evidence="9 10" key="1">
    <citation type="submission" date="2016-10" db="EMBL/GenBank/DDBJ databases">
        <authorList>
            <person name="de Groot N.N."/>
        </authorList>
    </citation>
    <scope>NUCLEOTIDE SEQUENCE [LARGE SCALE GENOMIC DNA]</scope>
    <source>
        <strain evidence="9 10">ATCC 51969</strain>
    </source>
</reference>
<dbReference type="AlphaFoldDB" id="A0A1I2IPL6"/>
<dbReference type="GO" id="GO:0015288">
    <property type="term" value="F:porin activity"/>
    <property type="evidence" value="ECO:0007669"/>
    <property type="project" value="TreeGrafter"/>
</dbReference>
<keyword evidence="4" id="KW-1134">Transmembrane beta strand</keyword>
<evidence type="ECO:0000256" key="1">
    <source>
        <dbReference type="ARBA" id="ARBA00004442"/>
    </source>
</evidence>
<keyword evidence="5" id="KW-0812">Transmembrane</keyword>
<dbReference type="GO" id="GO:0015562">
    <property type="term" value="F:efflux transmembrane transporter activity"/>
    <property type="evidence" value="ECO:0007669"/>
    <property type="project" value="InterPro"/>
</dbReference>
<sequence length="458" mass="51174">MKYFLQMSLVLFILWSKSSQAQQIHTLSLKEAWEQANDNYPGLHERKYLIEEFKIRKKEAQSQALPQVQLQAQSSFGTLNGSAGAFFPVPGVFNVSGSNAILNPDLNNVYNTFGSVLVDWTIFEFGRQRSAVEAAQYQVQAAESGYQATGLSLQSKVTRLYIDILYNRANLQWAQANAIRLNNIREVTTSLARAGIKPGADTSLAASSFLQATANQQEWLGKLNASKINFTEVVPVQSFNLSENGFLKSDIQHLKTDSVPITHPYLKVINDQISYEQTQETLITKEAFPSLSVLGGLSTRGNSINPDGSMTPGLTSGFSNYANNYLIGLGLSWNISGIYTSSLGKRRVKQTIKGVQAKYDMQKLQMETALSSVNSRINQQRIQLIQNRLAEQESRKAYDLYLVRYEGGLISLTELLQIQSFLQIAEKEFIEAQQVLWNLLITQAEVSGNFNYLATQFN</sequence>
<dbReference type="Pfam" id="PF02321">
    <property type="entry name" value="OEP"/>
    <property type="match status" value="1"/>
</dbReference>
<dbReference type="Proteomes" id="UP000183129">
    <property type="component" value="Unassembled WGS sequence"/>
</dbReference>
<keyword evidence="6" id="KW-0472">Membrane</keyword>
<organism evidence="9 10">
    <name type="scientific">Pedobacter antarcticus</name>
    <dbReference type="NCBI Taxonomy" id="34086"/>
    <lineage>
        <taxon>Bacteria</taxon>
        <taxon>Pseudomonadati</taxon>
        <taxon>Bacteroidota</taxon>
        <taxon>Sphingobacteriia</taxon>
        <taxon>Sphingobacteriales</taxon>
        <taxon>Sphingobacteriaceae</taxon>
        <taxon>Pedobacter</taxon>
    </lineage>
</organism>
<evidence type="ECO:0000256" key="7">
    <source>
        <dbReference type="ARBA" id="ARBA00023237"/>
    </source>
</evidence>
<keyword evidence="8" id="KW-0732">Signal</keyword>
<protein>
    <submittedName>
        <fullName evidence="9">Outer membrane protein TolC</fullName>
    </submittedName>
</protein>
<dbReference type="RefSeq" id="WP_083401144.1">
    <property type="nucleotide sequence ID" value="NZ_FONS01000014.1"/>
</dbReference>
<evidence type="ECO:0000256" key="3">
    <source>
        <dbReference type="ARBA" id="ARBA00022448"/>
    </source>
</evidence>
<feature type="signal peptide" evidence="8">
    <location>
        <begin position="1"/>
        <end position="21"/>
    </location>
</feature>
<keyword evidence="3" id="KW-0813">Transport</keyword>
<proteinExistence type="inferred from homology"/>
<dbReference type="GO" id="GO:0009279">
    <property type="term" value="C:cell outer membrane"/>
    <property type="evidence" value="ECO:0007669"/>
    <property type="project" value="UniProtKB-SubCell"/>
</dbReference>
<dbReference type="InterPro" id="IPR003423">
    <property type="entry name" value="OMP_efflux"/>
</dbReference>
<feature type="chain" id="PRO_5010187545" evidence="8">
    <location>
        <begin position="22"/>
        <end position="458"/>
    </location>
</feature>
<evidence type="ECO:0000313" key="10">
    <source>
        <dbReference type="Proteomes" id="UP000183129"/>
    </source>
</evidence>
<evidence type="ECO:0000256" key="8">
    <source>
        <dbReference type="SAM" id="SignalP"/>
    </source>
</evidence>
<dbReference type="InterPro" id="IPR051906">
    <property type="entry name" value="TolC-like"/>
</dbReference>